<dbReference type="AlphaFoldDB" id="A0A1C3NWV2"/>
<dbReference type="GO" id="GO:0016799">
    <property type="term" value="F:hydrolase activity, hydrolyzing N-glycosyl compounds"/>
    <property type="evidence" value="ECO:0007669"/>
    <property type="project" value="InterPro"/>
</dbReference>
<organism evidence="1 2">
    <name type="scientific">Candidatus Protofrankia californiensis</name>
    <dbReference type="NCBI Taxonomy" id="1839754"/>
    <lineage>
        <taxon>Bacteria</taxon>
        <taxon>Bacillati</taxon>
        <taxon>Actinomycetota</taxon>
        <taxon>Actinomycetes</taxon>
        <taxon>Frankiales</taxon>
        <taxon>Frankiaceae</taxon>
        <taxon>Protofrankia</taxon>
    </lineage>
</organism>
<evidence type="ECO:0000313" key="1">
    <source>
        <dbReference type="EMBL" id="SBW21662.1"/>
    </source>
</evidence>
<protein>
    <submittedName>
        <fullName evidence="1">Uncharacterized protein</fullName>
    </submittedName>
</protein>
<dbReference type="InterPro" id="IPR036452">
    <property type="entry name" value="Ribo_hydro-like"/>
</dbReference>
<dbReference type="SUPFAM" id="SSF53590">
    <property type="entry name" value="Nucleoside hydrolase"/>
    <property type="match status" value="1"/>
</dbReference>
<dbReference type="EMBL" id="FLUV01000871">
    <property type="protein sequence ID" value="SBW21662.1"/>
    <property type="molecule type" value="Genomic_DNA"/>
</dbReference>
<sequence>MSIGGLTPAGVPVQSRDVVGAVRTVTVGTPYLVLWANYGSLTDLAAVLADDPRLADRLWGTVAAGPLDDGRGGGAERPHFGSDPGAAAAVVGVLRQPSSEARDPRAARGRMLPPSLITAEPEQFAIGARSTLRRLLAALDAPVWAALLAAHLDRWFAQGHAVSLQYAALTVADALGRGFIDVDRERVLVDGAGRVRLDPNGSEMLVTYSVDHVLFLDWLERQLREAGFSRDADRGGPPV</sequence>
<gene>
    <name evidence="1" type="ORF">FDG2_2081</name>
</gene>
<proteinExistence type="predicted"/>
<reference evidence="2" key="1">
    <citation type="submission" date="2016-02" db="EMBL/GenBank/DDBJ databases">
        <authorList>
            <person name="Wibberg D."/>
        </authorList>
    </citation>
    <scope>NUCLEOTIDE SEQUENCE [LARGE SCALE GENOMIC DNA]</scope>
</reference>
<accession>A0A1C3NWV2</accession>
<keyword evidence="2" id="KW-1185">Reference proteome</keyword>
<dbReference type="Proteomes" id="UP000199013">
    <property type="component" value="Unassembled WGS sequence"/>
</dbReference>
<evidence type="ECO:0000313" key="2">
    <source>
        <dbReference type="Proteomes" id="UP000199013"/>
    </source>
</evidence>
<name>A0A1C3NWV2_9ACTN</name>